<keyword evidence="5" id="KW-1185">Reference proteome</keyword>
<feature type="domain" description="Aldehyde dehydrogenase" evidence="3">
    <location>
        <begin position="3"/>
        <end position="163"/>
    </location>
</feature>
<dbReference type="EMBL" id="JAERRG010000035">
    <property type="protein sequence ID" value="MBL1119688.1"/>
    <property type="molecule type" value="Genomic_DNA"/>
</dbReference>
<dbReference type="PANTHER" id="PTHR43353:SF3">
    <property type="entry name" value="ALDEHYDE DEHYDROGENASE-RELATED"/>
    <property type="match status" value="1"/>
</dbReference>
<dbReference type="InterPro" id="IPR016161">
    <property type="entry name" value="Ald_DH/histidinol_DH"/>
</dbReference>
<dbReference type="InterPro" id="IPR016162">
    <property type="entry name" value="Ald_DH_N"/>
</dbReference>
<dbReference type="SUPFAM" id="SSF53720">
    <property type="entry name" value="ALDH-like"/>
    <property type="match status" value="1"/>
</dbReference>
<dbReference type="Proteomes" id="UP000621510">
    <property type="component" value="Unassembled WGS sequence"/>
</dbReference>
<sequence length="220" mass="23342">MTVTSVNPINGAVLATIEETTPRELEDALAAASAAAPVLRAMSAAERGRWMRAVAAALDHRSAELVRLARHETGLPDERLTGEMARTTTQLRLLAEHAETGRKFEPAIDRSDQSWMPAPRPDLRSIRTGLGVVLVFAASNFPFAFSVPGGDTASAWAAGCPGIVTAGESRERAPGSRRSRPTRSFSAPGNSAPSPAWSCSPQTTASRSDLPRSSPTVRQT</sequence>
<dbReference type="Pfam" id="PF00171">
    <property type="entry name" value="Aldedh"/>
    <property type="match status" value="1"/>
</dbReference>
<evidence type="ECO:0000313" key="5">
    <source>
        <dbReference type="Proteomes" id="UP000621510"/>
    </source>
</evidence>
<feature type="region of interest" description="Disordered" evidence="2">
    <location>
        <begin position="166"/>
        <end position="220"/>
    </location>
</feature>
<keyword evidence="1" id="KW-0560">Oxidoreductase</keyword>
<evidence type="ECO:0000256" key="1">
    <source>
        <dbReference type="ARBA" id="ARBA00023002"/>
    </source>
</evidence>
<name>A0ABS1Q4U2_9ACTN</name>
<evidence type="ECO:0000313" key="4">
    <source>
        <dbReference type="EMBL" id="MBL1119688.1"/>
    </source>
</evidence>
<proteinExistence type="predicted"/>
<organism evidence="4 5">
    <name type="scientific">Streptomyces endocoffeicus</name>
    <dbReference type="NCBI Taxonomy" id="2898945"/>
    <lineage>
        <taxon>Bacteria</taxon>
        <taxon>Bacillati</taxon>
        <taxon>Actinomycetota</taxon>
        <taxon>Actinomycetes</taxon>
        <taxon>Kitasatosporales</taxon>
        <taxon>Streptomycetaceae</taxon>
        <taxon>Streptomyces</taxon>
    </lineage>
</organism>
<accession>A0ABS1Q4U2</accession>
<evidence type="ECO:0000256" key="2">
    <source>
        <dbReference type="SAM" id="MobiDB-lite"/>
    </source>
</evidence>
<dbReference type="InterPro" id="IPR015590">
    <property type="entry name" value="Aldehyde_DH_dom"/>
</dbReference>
<comment type="caution">
    <text evidence="4">The sequence shown here is derived from an EMBL/GenBank/DDBJ whole genome shotgun (WGS) entry which is preliminary data.</text>
</comment>
<dbReference type="RefSeq" id="WP_201857463.1">
    <property type="nucleotide sequence ID" value="NZ_JAERRG010000035.1"/>
</dbReference>
<dbReference type="Gene3D" id="3.40.605.10">
    <property type="entry name" value="Aldehyde Dehydrogenase, Chain A, domain 1"/>
    <property type="match status" value="1"/>
</dbReference>
<dbReference type="PANTHER" id="PTHR43353">
    <property type="entry name" value="SUCCINATE-SEMIALDEHYDE DEHYDROGENASE, MITOCHONDRIAL"/>
    <property type="match status" value="1"/>
</dbReference>
<feature type="compositionally biased region" description="Polar residues" evidence="2">
    <location>
        <begin position="182"/>
        <end position="220"/>
    </location>
</feature>
<evidence type="ECO:0000259" key="3">
    <source>
        <dbReference type="Pfam" id="PF00171"/>
    </source>
</evidence>
<reference evidence="4 5" key="1">
    <citation type="submission" date="2021-01" db="EMBL/GenBank/DDBJ databases">
        <title>WGS of actinomycetes isolated from Thailand.</title>
        <authorList>
            <person name="Thawai C."/>
        </authorList>
    </citation>
    <scope>NUCLEOTIDE SEQUENCE [LARGE SCALE GENOMIC DNA]</scope>
    <source>
        <strain evidence="4 5">CA3R110</strain>
    </source>
</reference>
<dbReference type="InterPro" id="IPR050740">
    <property type="entry name" value="Aldehyde_DH_Superfamily"/>
</dbReference>
<gene>
    <name evidence="4" type="ORF">JK364_46345</name>
</gene>
<protein>
    <submittedName>
        <fullName evidence="4">Aldehyde dehydrogenase family protein</fullName>
    </submittedName>
</protein>